<dbReference type="RefSeq" id="WP_185721048.1">
    <property type="nucleotide sequence ID" value="NZ_BAAAWI010000001.1"/>
</dbReference>
<proteinExistence type="predicted"/>
<dbReference type="Proteomes" id="UP000515728">
    <property type="component" value="Chromosome"/>
</dbReference>
<reference evidence="1 2" key="1">
    <citation type="submission" date="2020-08" db="EMBL/GenBank/DDBJ databases">
        <authorList>
            <person name="Mo P."/>
        </authorList>
    </citation>
    <scope>NUCLEOTIDE SEQUENCE [LARGE SCALE GENOMIC DNA]</scope>
    <source>
        <strain evidence="1 2">CGMCC 4.1532</strain>
    </source>
</reference>
<dbReference type="InterPro" id="IPR026349">
    <property type="entry name" value="CHP04255"/>
</dbReference>
<accession>A0A7G7MN65</accession>
<protein>
    <submittedName>
        <fullName evidence="1">TIGR04255 family protein</fullName>
    </submittedName>
</protein>
<keyword evidence="2" id="KW-1185">Reference proteome</keyword>
<dbReference type="EMBL" id="CP060131">
    <property type="protein sequence ID" value="QNG54226.1"/>
    <property type="molecule type" value="Genomic_DNA"/>
</dbReference>
<dbReference type="AlphaFoldDB" id="A0A7G7MN65"/>
<dbReference type="KEGG" id="ppel:H6H00_10200"/>
<gene>
    <name evidence="1" type="ORF">H6H00_10200</name>
</gene>
<name>A0A7G7MN65_9PSEU</name>
<evidence type="ECO:0000313" key="2">
    <source>
        <dbReference type="Proteomes" id="UP000515728"/>
    </source>
</evidence>
<evidence type="ECO:0000313" key="1">
    <source>
        <dbReference type="EMBL" id="QNG54226.1"/>
    </source>
</evidence>
<organism evidence="1 2">
    <name type="scientific">Pseudonocardia petroleophila</name>
    <dbReference type="NCBI Taxonomy" id="37331"/>
    <lineage>
        <taxon>Bacteria</taxon>
        <taxon>Bacillati</taxon>
        <taxon>Actinomycetota</taxon>
        <taxon>Actinomycetes</taxon>
        <taxon>Pseudonocardiales</taxon>
        <taxon>Pseudonocardiaceae</taxon>
        <taxon>Pseudonocardia</taxon>
    </lineage>
</organism>
<sequence length="263" mass="29898">MNNVRRFLPEVEMELPSTNLHYDRACIVEAVIEFRCSLAENVTLDDLAAVMADQDDYTQSQKLFNAESTIDVSGSDFRGETTGSVVGYCYVRDDEARKVFVKLDGFAFSWVGNYENWTNFQEEVGTHWARFLSQIVPKSVDRVGVRYINRIDVAGRHIEISDYLRTNVNLSPYLPQMIAGYYLQVQVPVQKYDGIATITSTIAPPGKEDELSLVLDIDCWRATRIVEDFQEDGDLWTALADLRLMKNYVFEACITDATRGLIS</sequence>
<dbReference type="NCBIfam" id="TIGR04255">
    <property type="entry name" value="sporadTIGR04255"/>
    <property type="match status" value="1"/>
</dbReference>